<feature type="domain" description="BEN" evidence="2">
    <location>
        <begin position="62"/>
        <end position="161"/>
    </location>
</feature>
<dbReference type="SMART" id="SM01025">
    <property type="entry name" value="BEN"/>
    <property type="match status" value="1"/>
</dbReference>
<comment type="caution">
    <text evidence="3">The sequence shown here is derived from an EMBL/GenBank/DDBJ whole genome shotgun (WGS) entry which is preliminary data.</text>
</comment>
<dbReference type="Proteomes" id="UP001369086">
    <property type="component" value="Unassembled WGS sequence"/>
</dbReference>
<protein>
    <recommendedName>
        <fullName evidence="2">BEN domain-containing protein</fullName>
    </recommendedName>
</protein>
<dbReference type="Pfam" id="PF10523">
    <property type="entry name" value="BEN"/>
    <property type="match status" value="1"/>
</dbReference>
<sequence length="173" mass="19833">MAADLLFVSDRKPASILERLEIVEQKVARIPKLEMEIKELQDQVRRLQKKIQILEGDSGESAKGTTEDLYNDHTKKSLESVLGHETSLSGACKALLLKVFDESYLMSHSITGRRGNTKREAKPMMDERIIQLIRYLLKRQFGPRVTDSVITQKIQNVQKVLRLKYRSRAAHSD</sequence>
<feature type="coiled-coil region" evidence="1">
    <location>
        <begin position="23"/>
        <end position="57"/>
    </location>
</feature>
<dbReference type="EMBL" id="JAHFZB010000019">
    <property type="protein sequence ID" value="KAK6478530.1"/>
    <property type="molecule type" value="Genomic_DNA"/>
</dbReference>
<keyword evidence="1" id="KW-0175">Coiled coil</keyword>
<gene>
    <name evidence="3" type="ORF">HHUSO_G20864</name>
</gene>
<name>A0ABR0Z118_HUSHU</name>
<accession>A0ABR0Z118</accession>
<evidence type="ECO:0000313" key="4">
    <source>
        <dbReference type="Proteomes" id="UP001369086"/>
    </source>
</evidence>
<evidence type="ECO:0000313" key="3">
    <source>
        <dbReference type="EMBL" id="KAK6478530.1"/>
    </source>
</evidence>
<evidence type="ECO:0000256" key="1">
    <source>
        <dbReference type="SAM" id="Coils"/>
    </source>
</evidence>
<dbReference type="InterPro" id="IPR018379">
    <property type="entry name" value="BEN_domain"/>
</dbReference>
<reference evidence="3 4" key="1">
    <citation type="submission" date="2021-05" db="EMBL/GenBank/DDBJ databases">
        <authorList>
            <person name="Zahm M."/>
            <person name="Klopp C."/>
            <person name="Cabau C."/>
            <person name="Kuhl H."/>
            <person name="Suciu R."/>
            <person name="Ciorpac M."/>
            <person name="Holostenco D."/>
            <person name="Gessner J."/>
            <person name="Wuertz S."/>
            <person name="Hohne C."/>
            <person name="Stock M."/>
            <person name="Gislard M."/>
            <person name="Lluch J."/>
            <person name="Milhes M."/>
            <person name="Lampietro C."/>
            <person name="Lopez Roques C."/>
            <person name="Donnadieu C."/>
            <person name="Du K."/>
            <person name="Schartl M."/>
            <person name="Guiguen Y."/>
        </authorList>
    </citation>
    <scope>NUCLEOTIDE SEQUENCE [LARGE SCALE GENOMIC DNA]</scope>
    <source>
        <strain evidence="3">Hh-F2</strain>
        <tissue evidence="3">Blood</tissue>
    </source>
</reference>
<dbReference type="Gene3D" id="1.10.10.2590">
    <property type="entry name" value="BEN domain"/>
    <property type="match status" value="1"/>
</dbReference>
<organism evidence="3 4">
    <name type="scientific">Huso huso</name>
    <name type="common">Beluga</name>
    <name type="synonym">Acipenser huso</name>
    <dbReference type="NCBI Taxonomy" id="61971"/>
    <lineage>
        <taxon>Eukaryota</taxon>
        <taxon>Metazoa</taxon>
        <taxon>Chordata</taxon>
        <taxon>Craniata</taxon>
        <taxon>Vertebrata</taxon>
        <taxon>Euteleostomi</taxon>
        <taxon>Actinopterygii</taxon>
        <taxon>Chondrostei</taxon>
        <taxon>Acipenseriformes</taxon>
        <taxon>Acipenseridae</taxon>
        <taxon>Huso</taxon>
    </lineage>
</organism>
<keyword evidence="4" id="KW-1185">Reference proteome</keyword>
<proteinExistence type="predicted"/>
<dbReference type="PROSITE" id="PS51457">
    <property type="entry name" value="BEN"/>
    <property type="match status" value="1"/>
</dbReference>
<evidence type="ECO:0000259" key="2">
    <source>
        <dbReference type="PROSITE" id="PS51457"/>
    </source>
</evidence>